<keyword evidence="2" id="KW-0808">Transferase</keyword>
<gene>
    <name evidence="7" type="ORF">NC99_05950</name>
</gene>
<dbReference type="NCBIfam" id="TIGR04382">
    <property type="entry name" value="myo_inos_iolC_N"/>
    <property type="match status" value="1"/>
</dbReference>
<keyword evidence="3" id="KW-0547">Nucleotide-binding</keyword>
<proteinExistence type="inferred from homology"/>
<evidence type="ECO:0000256" key="2">
    <source>
        <dbReference type="ARBA" id="ARBA00022679"/>
    </source>
</evidence>
<dbReference type="InterPro" id="IPR030830">
    <property type="entry name" value="Myo_inos_IolC"/>
</dbReference>
<dbReference type="CDD" id="cd01166">
    <property type="entry name" value="KdgK"/>
    <property type="match status" value="1"/>
</dbReference>
<dbReference type="InterPro" id="IPR023314">
    <property type="entry name" value="Myo_inos_IolC-like_sf"/>
</dbReference>
<dbReference type="AlphaFoldDB" id="A0A0L8VE29"/>
<sequence>MTNTAKRYDVITYGRSSIDLYSQQVGSRFEDIQGFHAFVGGSPLNIAVGCSRLGLKASLLSGVGKDKVGDFLLNFLKKEGVATENVPVIEGTRTSAVLLGIEPPDRFPLVYYRDNCADSQISIDQVLKAGIEQSRLLELSGTALNIEPTRSAAFLAAEIARKNDVPVMLDLDFRADQWHDIRAFGITSRAFMRNVNIVLGTEEEILAAFLADKAQLVISHQQISAPEIKGDVDEAIQGILSLGVDALIVKTGSRGAVVYLPDGTVQKVPGFPVEVVNILGAGDAFAAGFIYGYLKGWDLYKSCRMGNACGAHVVTQLGCANFTPYEDEILQFIESKGGF</sequence>
<dbReference type="PANTHER" id="PTHR43085">
    <property type="entry name" value="HEXOKINASE FAMILY MEMBER"/>
    <property type="match status" value="1"/>
</dbReference>
<dbReference type="InterPro" id="IPR011611">
    <property type="entry name" value="PfkB_dom"/>
</dbReference>
<reference evidence="8" key="1">
    <citation type="submission" date="2015-07" db="EMBL/GenBank/DDBJ databases">
        <title>Genome sequencing of Sunxiuqinia dokdonensis strain SK.</title>
        <authorList>
            <person name="Ahn S."/>
            <person name="Kim B.-C."/>
        </authorList>
    </citation>
    <scope>NUCLEOTIDE SEQUENCE [LARGE SCALE GENOMIC DNA]</scope>
    <source>
        <strain evidence="8">SK</strain>
    </source>
</reference>
<dbReference type="STRING" id="1409788.NC99_05950"/>
<organism evidence="7 8">
    <name type="scientific">Sunxiuqinia dokdonensis</name>
    <dbReference type="NCBI Taxonomy" id="1409788"/>
    <lineage>
        <taxon>Bacteria</taxon>
        <taxon>Pseudomonadati</taxon>
        <taxon>Bacteroidota</taxon>
        <taxon>Bacteroidia</taxon>
        <taxon>Marinilabiliales</taxon>
        <taxon>Prolixibacteraceae</taxon>
        <taxon>Sunxiuqinia</taxon>
    </lineage>
</organism>
<keyword evidence="4 7" id="KW-0418">Kinase</keyword>
<dbReference type="PROSITE" id="PS00583">
    <property type="entry name" value="PFKB_KINASES_1"/>
    <property type="match status" value="1"/>
</dbReference>
<dbReference type="InterPro" id="IPR002173">
    <property type="entry name" value="Carboh/pur_kinase_PfkB_CS"/>
</dbReference>
<evidence type="ECO:0000313" key="8">
    <source>
        <dbReference type="Proteomes" id="UP000036958"/>
    </source>
</evidence>
<keyword evidence="8" id="KW-1185">Reference proteome</keyword>
<protein>
    <submittedName>
        <fullName evidence="7">Carbohydrate kinase</fullName>
    </submittedName>
</protein>
<feature type="domain" description="Carbohydrate kinase PfkB" evidence="6">
    <location>
        <begin position="10"/>
        <end position="323"/>
    </location>
</feature>
<dbReference type="PATRIC" id="fig|1409788.3.peg.609"/>
<evidence type="ECO:0000259" key="6">
    <source>
        <dbReference type="Pfam" id="PF00294"/>
    </source>
</evidence>
<keyword evidence="5" id="KW-0067">ATP-binding</keyword>
<evidence type="ECO:0000256" key="5">
    <source>
        <dbReference type="ARBA" id="ARBA00022840"/>
    </source>
</evidence>
<comment type="similarity">
    <text evidence="1">Belongs to the carbohydrate kinase PfkB family.</text>
</comment>
<evidence type="ECO:0000313" key="7">
    <source>
        <dbReference type="EMBL" id="KOH46618.1"/>
    </source>
</evidence>
<comment type="caution">
    <text evidence="7">The sequence shown here is derived from an EMBL/GenBank/DDBJ whole genome shotgun (WGS) entry which is preliminary data.</text>
</comment>
<dbReference type="InterPro" id="IPR050306">
    <property type="entry name" value="PfkB_Carbo_kinase"/>
</dbReference>
<evidence type="ECO:0000256" key="3">
    <source>
        <dbReference type="ARBA" id="ARBA00022741"/>
    </source>
</evidence>
<dbReference type="EMBL" id="LGIA01000024">
    <property type="protein sequence ID" value="KOH46618.1"/>
    <property type="molecule type" value="Genomic_DNA"/>
</dbReference>
<dbReference type="GO" id="GO:0016301">
    <property type="term" value="F:kinase activity"/>
    <property type="evidence" value="ECO:0007669"/>
    <property type="project" value="UniProtKB-KW"/>
</dbReference>
<dbReference type="Pfam" id="PF00294">
    <property type="entry name" value="PfkB"/>
    <property type="match status" value="1"/>
</dbReference>
<name>A0A0L8VE29_9BACT</name>
<dbReference type="GO" id="GO:0005524">
    <property type="term" value="F:ATP binding"/>
    <property type="evidence" value="ECO:0007669"/>
    <property type="project" value="UniProtKB-KW"/>
</dbReference>
<evidence type="ECO:0000256" key="4">
    <source>
        <dbReference type="ARBA" id="ARBA00022777"/>
    </source>
</evidence>
<dbReference type="OrthoDB" id="9813569at2"/>
<dbReference type="SUPFAM" id="SSF53613">
    <property type="entry name" value="Ribokinase-like"/>
    <property type="match status" value="1"/>
</dbReference>
<dbReference type="Gene3D" id="2.20.150.10">
    <property type="entry name" value="putative 5-dehydro-2- deoxygluconokinase"/>
    <property type="match status" value="1"/>
</dbReference>
<dbReference type="Gene3D" id="3.40.1190.20">
    <property type="match status" value="1"/>
</dbReference>
<accession>A0A0L8VE29</accession>
<dbReference type="RefSeq" id="WP_053179568.1">
    <property type="nucleotide sequence ID" value="NZ_LGIA01000024.1"/>
</dbReference>
<dbReference type="PANTHER" id="PTHR43085:SF49">
    <property type="entry name" value="5-DEHYDRO-2-DEOXYGLUCONOKINASE"/>
    <property type="match status" value="1"/>
</dbReference>
<dbReference type="InterPro" id="IPR029056">
    <property type="entry name" value="Ribokinase-like"/>
</dbReference>
<evidence type="ECO:0000256" key="1">
    <source>
        <dbReference type="ARBA" id="ARBA00010688"/>
    </source>
</evidence>
<dbReference type="Proteomes" id="UP000036958">
    <property type="component" value="Unassembled WGS sequence"/>
</dbReference>